<dbReference type="AlphaFoldDB" id="A0A9P6CH53"/>
<protein>
    <submittedName>
        <fullName evidence="1">Uncharacterized protein</fullName>
    </submittedName>
</protein>
<dbReference type="OrthoDB" id="2546621at2759"/>
<comment type="caution">
    <text evidence="1">The sequence shown here is derived from an EMBL/GenBank/DDBJ whole genome shotgun (WGS) entry which is preliminary data.</text>
</comment>
<accession>A0A9P6CH53</accession>
<evidence type="ECO:0000313" key="2">
    <source>
        <dbReference type="Proteomes" id="UP000807353"/>
    </source>
</evidence>
<sequence length="278" mass="30803">MNLDPLLDTPPPRYAIESDDEEDEYNPLHSSPLEPHLIVDVNVVGDLPKKSKLVLATGEVAKYWARGANLGEQNGGIYVNKIQIGSIFNPVWTTATVVISETLTRLPAWAMHDYARVILNTLNPTKLSLLDMYAVPSYVSEDLVKTSNAPLRYIATSAVGPELTSEAEPFLPPNLIQSVSASFLLLISTKYGPIPGTLILVPSLHIPQAPPKAITPSNYSRLSGEEFEWSRDHIDIMQRLIFLAIGEKELPGWEYDQSYPKEHVLKGSYQFGEGGMYI</sequence>
<keyword evidence="2" id="KW-1185">Reference proteome</keyword>
<name>A0A9P6CH53_9AGAR</name>
<dbReference type="Proteomes" id="UP000807353">
    <property type="component" value="Unassembled WGS sequence"/>
</dbReference>
<gene>
    <name evidence="1" type="ORF">BDZ94DRAFT_1252388</name>
</gene>
<organism evidence="1 2">
    <name type="scientific">Collybia nuda</name>
    <dbReference type="NCBI Taxonomy" id="64659"/>
    <lineage>
        <taxon>Eukaryota</taxon>
        <taxon>Fungi</taxon>
        <taxon>Dikarya</taxon>
        <taxon>Basidiomycota</taxon>
        <taxon>Agaricomycotina</taxon>
        <taxon>Agaricomycetes</taxon>
        <taxon>Agaricomycetidae</taxon>
        <taxon>Agaricales</taxon>
        <taxon>Tricholomatineae</taxon>
        <taxon>Clitocybaceae</taxon>
        <taxon>Collybia</taxon>
    </lineage>
</organism>
<reference evidence="1" key="1">
    <citation type="submission" date="2020-11" db="EMBL/GenBank/DDBJ databases">
        <authorList>
            <consortium name="DOE Joint Genome Institute"/>
            <person name="Ahrendt S."/>
            <person name="Riley R."/>
            <person name="Andreopoulos W."/>
            <person name="Labutti K."/>
            <person name="Pangilinan J."/>
            <person name="Ruiz-Duenas F.J."/>
            <person name="Barrasa J.M."/>
            <person name="Sanchez-Garcia M."/>
            <person name="Camarero S."/>
            <person name="Miyauchi S."/>
            <person name="Serrano A."/>
            <person name="Linde D."/>
            <person name="Babiker R."/>
            <person name="Drula E."/>
            <person name="Ayuso-Fernandez I."/>
            <person name="Pacheco R."/>
            <person name="Padilla G."/>
            <person name="Ferreira P."/>
            <person name="Barriuso J."/>
            <person name="Kellner H."/>
            <person name="Castanera R."/>
            <person name="Alfaro M."/>
            <person name="Ramirez L."/>
            <person name="Pisabarro A.G."/>
            <person name="Kuo A."/>
            <person name="Tritt A."/>
            <person name="Lipzen A."/>
            <person name="He G."/>
            <person name="Yan M."/>
            <person name="Ng V."/>
            <person name="Cullen D."/>
            <person name="Martin F."/>
            <person name="Rosso M.-N."/>
            <person name="Henrissat B."/>
            <person name="Hibbett D."/>
            <person name="Martinez A.T."/>
            <person name="Grigoriev I.V."/>
        </authorList>
    </citation>
    <scope>NUCLEOTIDE SEQUENCE</scope>
    <source>
        <strain evidence="1">CBS 247.69</strain>
    </source>
</reference>
<evidence type="ECO:0000313" key="1">
    <source>
        <dbReference type="EMBL" id="KAF9465847.1"/>
    </source>
</evidence>
<proteinExistence type="predicted"/>
<dbReference type="EMBL" id="MU150244">
    <property type="protein sequence ID" value="KAF9465847.1"/>
    <property type="molecule type" value="Genomic_DNA"/>
</dbReference>